<name>A0A6N7PT04_9BACT</name>
<dbReference type="SMART" id="SM00387">
    <property type="entry name" value="HATPase_c"/>
    <property type="match status" value="1"/>
</dbReference>
<dbReference type="Pfam" id="PF02518">
    <property type="entry name" value="HATPase_c"/>
    <property type="match status" value="1"/>
</dbReference>
<sequence length="387" mass="43104">MDPREHQGRKGRLVRWFGARFGRPRAELERVLAQVDIERLRFRDLVNNLDHAVVWEADAQTLRFSFVSDRALGVSGMSPEEWMSVPDFWSTFVPPPDRDNLLALFRHCIAERRDERYDHRFRRPDGRVLWFHTGVHVAERAGRPILQGVSVDVSELKEAIAARERILGIVSHDLRNPLSVITMGLELMARKAPPGEAGAELRQRAGTVLRQARHMARIIEDLVDLAALSEKRLSVAHDPDDPRKLTMEAVANFEGRAKEKGLRLQGACAGELPRVLCDPVRVLQILGNLISNAIDATEPGGSIVVRAERRGDEVLFSVADTGRGIPAEHLPNLFEPYWRGSGVAYKGSGLGLAIVQGLVAALGGRVWVESEMGRGTTFYFTLPVDEG</sequence>
<keyword evidence="4" id="KW-0808">Transferase</keyword>
<evidence type="ECO:0000256" key="5">
    <source>
        <dbReference type="ARBA" id="ARBA00022777"/>
    </source>
</evidence>
<dbReference type="InterPro" id="IPR036890">
    <property type="entry name" value="HATPase_C_sf"/>
</dbReference>
<evidence type="ECO:0000256" key="3">
    <source>
        <dbReference type="ARBA" id="ARBA00022553"/>
    </source>
</evidence>
<keyword evidence="9" id="KW-1185">Reference proteome</keyword>
<dbReference type="Pfam" id="PF00512">
    <property type="entry name" value="HisKA"/>
    <property type="match status" value="1"/>
</dbReference>
<dbReference type="SMART" id="SM00091">
    <property type="entry name" value="PAS"/>
    <property type="match status" value="1"/>
</dbReference>
<feature type="domain" description="PAC" evidence="7">
    <location>
        <begin position="115"/>
        <end position="165"/>
    </location>
</feature>
<dbReference type="SUPFAM" id="SSF55785">
    <property type="entry name" value="PYP-like sensor domain (PAS domain)"/>
    <property type="match status" value="1"/>
</dbReference>
<evidence type="ECO:0000313" key="8">
    <source>
        <dbReference type="EMBL" id="MRG91991.1"/>
    </source>
</evidence>
<dbReference type="SMART" id="SM00388">
    <property type="entry name" value="HisKA"/>
    <property type="match status" value="1"/>
</dbReference>
<dbReference type="InterPro" id="IPR003661">
    <property type="entry name" value="HisK_dim/P_dom"/>
</dbReference>
<dbReference type="InterPro" id="IPR000014">
    <property type="entry name" value="PAS"/>
</dbReference>
<dbReference type="PANTHER" id="PTHR43047">
    <property type="entry name" value="TWO-COMPONENT HISTIDINE PROTEIN KINASE"/>
    <property type="match status" value="1"/>
</dbReference>
<dbReference type="InterPro" id="IPR003594">
    <property type="entry name" value="HATPase_dom"/>
</dbReference>
<dbReference type="InterPro" id="IPR000700">
    <property type="entry name" value="PAS-assoc_C"/>
</dbReference>
<accession>A0A6N7PT04</accession>
<feature type="domain" description="Histidine kinase" evidence="6">
    <location>
        <begin position="169"/>
        <end position="386"/>
    </location>
</feature>
<dbReference type="NCBIfam" id="TIGR00229">
    <property type="entry name" value="sensory_box"/>
    <property type="match status" value="1"/>
</dbReference>
<organism evidence="8 9">
    <name type="scientific">Polyangium spumosum</name>
    <dbReference type="NCBI Taxonomy" id="889282"/>
    <lineage>
        <taxon>Bacteria</taxon>
        <taxon>Pseudomonadati</taxon>
        <taxon>Myxococcota</taxon>
        <taxon>Polyangia</taxon>
        <taxon>Polyangiales</taxon>
        <taxon>Polyangiaceae</taxon>
        <taxon>Polyangium</taxon>
    </lineage>
</organism>
<dbReference type="FunFam" id="3.30.565.10:FF:000006">
    <property type="entry name" value="Sensor histidine kinase WalK"/>
    <property type="match status" value="1"/>
</dbReference>
<dbReference type="InterPro" id="IPR035965">
    <property type="entry name" value="PAS-like_dom_sf"/>
</dbReference>
<comment type="caution">
    <text evidence="8">The sequence shown here is derived from an EMBL/GenBank/DDBJ whole genome shotgun (WGS) entry which is preliminary data.</text>
</comment>
<dbReference type="Proteomes" id="UP000440224">
    <property type="component" value="Unassembled WGS sequence"/>
</dbReference>
<evidence type="ECO:0000256" key="2">
    <source>
        <dbReference type="ARBA" id="ARBA00012438"/>
    </source>
</evidence>
<keyword evidence="5" id="KW-0418">Kinase</keyword>
<dbReference type="InterPro" id="IPR036097">
    <property type="entry name" value="HisK_dim/P_sf"/>
</dbReference>
<evidence type="ECO:0000256" key="1">
    <source>
        <dbReference type="ARBA" id="ARBA00000085"/>
    </source>
</evidence>
<dbReference type="EMBL" id="WJIE01000002">
    <property type="protein sequence ID" value="MRG91991.1"/>
    <property type="molecule type" value="Genomic_DNA"/>
</dbReference>
<dbReference type="CDD" id="cd00082">
    <property type="entry name" value="HisKA"/>
    <property type="match status" value="1"/>
</dbReference>
<dbReference type="GO" id="GO:0000155">
    <property type="term" value="F:phosphorelay sensor kinase activity"/>
    <property type="evidence" value="ECO:0007669"/>
    <property type="project" value="InterPro"/>
</dbReference>
<dbReference type="SUPFAM" id="SSF47384">
    <property type="entry name" value="Homodimeric domain of signal transducing histidine kinase"/>
    <property type="match status" value="1"/>
</dbReference>
<evidence type="ECO:0000259" key="6">
    <source>
        <dbReference type="PROSITE" id="PS50109"/>
    </source>
</evidence>
<protein>
    <recommendedName>
        <fullName evidence="2">histidine kinase</fullName>
        <ecNumber evidence="2">2.7.13.3</ecNumber>
    </recommendedName>
</protein>
<dbReference type="GO" id="GO:0009927">
    <property type="term" value="F:histidine phosphotransfer kinase activity"/>
    <property type="evidence" value="ECO:0007669"/>
    <property type="project" value="TreeGrafter"/>
</dbReference>
<dbReference type="InterPro" id="IPR013655">
    <property type="entry name" value="PAS_fold_3"/>
</dbReference>
<evidence type="ECO:0000256" key="4">
    <source>
        <dbReference type="ARBA" id="ARBA00022679"/>
    </source>
</evidence>
<reference evidence="8 9" key="1">
    <citation type="submission" date="2019-10" db="EMBL/GenBank/DDBJ databases">
        <title>A soil myxobacterium in the family Polyangiaceae.</title>
        <authorList>
            <person name="Li Y."/>
            <person name="Wang J."/>
        </authorList>
    </citation>
    <scope>NUCLEOTIDE SEQUENCE [LARGE SCALE GENOMIC DNA]</scope>
    <source>
        <strain evidence="8 9">DSM 14734</strain>
    </source>
</reference>
<dbReference type="Gene3D" id="3.30.565.10">
    <property type="entry name" value="Histidine kinase-like ATPase, C-terminal domain"/>
    <property type="match status" value="1"/>
</dbReference>
<evidence type="ECO:0000313" key="9">
    <source>
        <dbReference type="Proteomes" id="UP000440224"/>
    </source>
</evidence>
<keyword evidence="3" id="KW-0597">Phosphoprotein</keyword>
<dbReference type="PRINTS" id="PR00344">
    <property type="entry name" value="BCTRLSENSOR"/>
</dbReference>
<dbReference type="PANTHER" id="PTHR43047:SF72">
    <property type="entry name" value="OSMOSENSING HISTIDINE PROTEIN KINASE SLN1"/>
    <property type="match status" value="1"/>
</dbReference>
<gene>
    <name evidence="8" type="ORF">GF068_08640</name>
</gene>
<dbReference type="AlphaFoldDB" id="A0A6N7PT04"/>
<dbReference type="Gene3D" id="1.10.287.130">
    <property type="match status" value="1"/>
</dbReference>
<dbReference type="PROSITE" id="PS50109">
    <property type="entry name" value="HIS_KIN"/>
    <property type="match status" value="1"/>
</dbReference>
<dbReference type="CDD" id="cd00075">
    <property type="entry name" value="HATPase"/>
    <property type="match status" value="1"/>
</dbReference>
<evidence type="ECO:0000259" key="7">
    <source>
        <dbReference type="PROSITE" id="PS50113"/>
    </source>
</evidence>
<proteinExistence type="predicted"/>
<comment type="catalytic activity">
    <reaction evidence="1">
        <text>ATP + protein L-histidine = ADP + protein N-phospho-L-histidine.</text>
        <dbReference type="EC" id="2.7.13.3"/>
    </reaction>
</comment>
<dbReference type="InterPro" id="IPR005467">
    <property type="entry name" value="His_kinase_dom"/>
</dbReference>
<dbReference type="SUPFAM" id="SSF55874">
    <property type="entry name" value="ATPase domain of HSP90 chaperone/DNA topoisomerase II/histidine kinase"/>
    <property type="match status" value="1"/>
</dbReference>
<dbReference type="InterPro" id="IPR004358">
    <property type="entry name" value="Sig_transdc_His_kin-like_C"/>
</dbReference>
<dbReference type="EC" id="2.7.13.3" evidence="2"/>
<dbReference type="OrthoDB" id="9782655at2"/>
<dbReference type="CDD" id="cd00130">
    <property type="entry name" value="PAS"/>
    <property type="match status" value="1"/>
</dbReference>
<dbReference type="Pfam" id="PF08447">
    <property type="entry name" value="PAS_3"/>
    <property type="match status" value="1"/>
</dbReference>
<dbReference type="PROSITE" id="PS50113">
    <property type="entry name" value="PAC"/>
    <property type="match status" value="1"/>
</dbReference>
<dbReference type="Gene3D" id="3.30.450.20">
    <property type="entry name" value="PAS domain"/>
    <property type="match status" value="1"/>
</dbReference>
<dbReference type="GO" id="GO:0005886">
    <property type="term" value="C:plasma membrane"/>
    <property type="evidence" value="ECO:0007669"/>
    <property type="project" value="TreeGrafter"/>
</dbReference>